<evidence type="ECO:0000313" key="2">
    <source>
        <dbReference type="Proteomes" id="UP001224087"/>
    </source>
</evidence>
<proteinExistence type="predicted"/>
<gene>
    <name evidence="1" type="primary">ck42</name>
</gene>
<accession>A0A6G8MX01</accession>
<reference evidence="1" key="1">
    <citation type="submission" date="2019-12" db="EMBL/GenBank/DDBJ databases">
        <title>The DNA Methylation Landscape of Giant Viruses.</title>
        <authorList>
            <person name="Jeudy S."/>
            <person name="Rigou S."/>
            <person name="Alempic J.-M."/>
            <person name="Claverie J.-M."/>
            <person name="Abergel C."/>
            <person name="Legendre M."/>
        </authorList>
    </citation>
    <scope>NUCLEOTIDE SEQUENCE</scope>
    <source>
        <strain evidence="1">P4</strain>
    </source>
</reference>
<sequence>MSYFNQHIRVFLEDGRTCNKCWAPLLPHEKGNCCEHRSICDQMKNDFVVRKDWYTGEVCAHYYWSGTWFPLTKETWVKCAKGCGREGPLINYSYGMCLDCHAQQKVEPKNNPMSEVLERQLAFLQNYTGEEEKKIEKKDDPFGYALEKFYKKAALFRGMERDTVYMTGKHKAVVDELNKRGHKATPVLGLDGWHVSIYNSDAEREEALERDFRERMETSRERGDKYAFIDNVPKFIEKLRGEGFVVKKDKLINQCKVLIPRSVAEKEEIFERDFRERLTYANKIGEKYIFTEGTPEFLDRLRHEGHTVTKVEDTKKMYKVLVDPFSA</sequence>
<dbReference type="EMBL" id="MN873693">
    <property type="protein sequence ID" value="QIN54167.1"/>
    <property type="molecule type" value="Genomic_DNA"/>
</dbReference>
<dbReference type="Proteomes" id="UP001224087">
    <property type="component" value="Segment"/>
</dbReference>
<name>A0A6G8MX01_9VIRU</name>
<organism evidence="1 2">
    <name type="scientific">Cedratvirus kamchatka</name>
    <dbReference type="NCBI Taxonomy" id="2716914"/>
    <lineage>
        <taxon>Viruses</taxon>
        <taxon>Pithoviruses</taxon>
        <taxon>Orthocedratvirinae</taxon>
        <taxon>Alphacedratvirus</taxon>
        <taxon>Alphacedratvirus rossiense</taxon>
    </lineage>
</organism>
<evidence type="ECO:0000313" key="1">
    <source>
        <dbReference type="EMBL" id="QIN54167.1"/>
    </source>
</evidence>
<protein>
    <submittedName>
        <fullName evidence="1">Uncharacterized protein</fullName>
    </submittedName>
</protein>
<keyword evidence="2" id="KW-1185">Reference proteome</keyword>